<dbReference type="Proteomes" id="UP001487740">
    <property type="component" value="Unassembled WGS sequence"/>
</dbReference>
<organism evidence="2 3">
    <name type="scientific">Scylla paramamosain</name>
    <name type="common">Mud crab</name>
    <dbReference type="NCBI Taxonomy" id="85552"/>
    <lineage>
        <taxon>Eukaryota</taxon>
        <taxon>Metazoa</taxon>
        <taxon>Ecdysozoa</taxon>
        <taxon>Arthropoda</taxon>
        <taxon>Crustacea</taxon>
        <taxon>Multicrustacea</taxon>
        <taxon>Malacostraca</taxon>
        <taxon>Eumalacostraca</taxon>
        <taxon>Eucarida</taxon>
        <taxon>Decapoda</taxon>
        <taxon>Pleocyemata</taxon>
        <taxon>Brachyura</taxon>
        <taxon>Eubrachyura</taxon>
        <taxon>Portunoidea</taxon>
        <taxon>Portunidae</taxon>
        <taxon>Portuninae</taxon>
        <taxon>Scylla</taxon>
    </lineage>
</organism>
<protein>
    <recommendedName>
        <fullName evidence="4">Gag protein</fullName>
    </recommendedName>
</protein>
<feature type="compositionally biased region" description="Basic and acidic residues" evidence="1">
    <location>
        <begin position="1"/>
        <end position="14"/>
    </location>
</feature>
<feature type="compositionally biased region" description="Low complexity" evidence="1">
    <location>
        <begin position="100"/>
        <end position="112"/>
    </location>
</feature>
<dbReference type="PANTHER" id="PTHR33198">
    <property type="entry name" value="ANK_REP_REGION DOMAIN-CONTAINING PROTEIN-RELATED"/>
    <property type="match status" value="1"/>
</dbReference>
<dbReference type="EMBL" id="JARAKH010000007">
    <property type="protein sequence ID" value="KAK8402897.1"/>
    <property type="molecule type" value="Genomic_DNA"/>
</dbReference>
<accession>A0AAW0URZ2</accession>
<keyword evidence="3" id="KW-1185">Reference proteome</keyword>
<comment type="caution">
    <text evidence="2">The sequence shown here is derived from an EMBL/GenBank/DDBJ whole genome shotgun (WGS) entry which is preliminary data.</text>
</comment>
<evidence type="ECO:0000313" key="3">
    <source>
        <dbReference type="Proteomes" id="UP001487740"/>
    </source>
</evidence>
<dbReference type="AlphaFoldDB" id="A0AAW0URZ2"/>
<dbReference type="PANTHER" id="PTHR33198:SF19">
    <property type="entry name" value="CCHC-TYPE DOMAIN-CONTAINING PROTEIN"/>
    <property type="match status" value="1"/>
</dbReference>
<evidence type="ECO:0000256" key="1">
    <source>
        <dbReference type="SAM" id="MobiDB-lite"/>
    </source>
</evidence>
<name>A0AAW0URZ2_SCYPA</name>
<evidence type="ECO:0008006" key="4">
    <source>
        <dbReference type="Google" id="ProtNLM"/>
    </source>
</evidence>
<feature type="region of interest" description="Disordered" evidence="1">
    <location>
        <begin position="1"/>
        <end position="124"/>
    </location>
</feature>
<evidence type="ECO:0000313" key="2">
    <source>
        <dbReference type="EMBL" id="KAK8402897.1"/>
    </source>
</evidence>
<sequence length="567" mass="63474">MPLTRSGEHERRVGEEEDQAVAGDWRHTATSPPPADIVSLMKWMEETRLRDEERRREAEESRRQEDNARFEALISMLAAQRQTPQVPPEDDGEDPENPTRRQPQQPRTPSTQKPAAQIPPPLKPDATYQLFREWKRRWQDYATMVDLSSLTQEKQLIQLRMCLTLETQRVLEHTLQIPPTTDKTVGEVVDALELHIKGLRNEALRRRELFSCRQMEGETFADFYVRLRRRAEEIDICPGKSSVCEETQLKSVILMGVRDDELIQRLISLDDKCSLQEMVTACRSYEAARCATSDIRAQPTQVRALTQHQKSKKQKNLDKQPPQQSTAKTAELCQCCARYHETGACPAAQVTCRNCGRQGHFASTVKCPASKAQCRLCSRIGHFDSCCKKVSRQNHKRGSTDGVPTPSQQKSKQLSCRRVISPSPAVPQHVSVLVTHGGHAADFSSSSETCTSVRRRTIPPLYFSSPEAGAAERDSVGLWSKVAAAADRWSEITVVCRSAAMREGGHAAGRGAEAAAPRPVVGPAPAPLPFLRLSADTIVFHASSSLVTPVCYKRRMTLVTKDCHRIK</sequence>
<dbReference type="Gene3D" id="4.10.60.10">
    <property type="entry name" value="Zinc finger, CCHC-type"/>
    <property type="match status" value="1"/>
</dbReference>
<reference evidence="2 3" key="1">
    <citation type="submission" date="2023-03" db="EMBL/GenBank/DDBJ databases">
        <title>High-quality genome of Scylla paramamosain provides insights in environmental adaptation.</title>
        <authorList>
            <person name="Zhang L."/>
        </authorList>
    </citation>
    <scope>NUCLEOTIDE SEQUENCE [LARGE SCALE GENOMIC DNA]</scope>
    <source>
        <strain evidence="2">LZ_2023a</strain>
        <tissue evidence="2">Muscle</tissue>
    </source>
</reference>
<feature type="region of interest" description="Disordered" evidence="1">
    <location>
        <begin position="301"/>
        <end position="323"/>
    </location>
</feature>
<proteinExistence type="predicted"/>
<feature type="compositionally biased region" description="Basic and acidic residues" evidence="1">
    <location>
        <begin position="43"/>
        <end position="69"/>
    </location>
</feature>
<gene>
    <name evidence="2" type="ORF">O3P69_000880</name>
</gene>